<dbReference type="GO" id="GO:0008270">
    <property type="term" value="F:zinc ion binding"/>
    <property type="evidence" value="ECO:0007669"/>
    <property type="project" value="UniProtKB-KW"/>
</dbReference>
<reference evidence="11" key="1">
    <citation type="submission" date="2025-08" db="UniProtKB">
        <authorList>
            <consortium name="Ensembl"/>
        </authorList>
    </citation>
    <scope>IDENTIFICATION</scope>
</reference>
<dbReference type="InterPro" id="IPR036236">
    <property type="entry name" value="Znf_C2H2_sf"/>
</dbReference>
<keyword evidence="6" id="KW-0238">DNA-binding</keyword>
<organism evidence="11 12">
    <name type="scientific">Neogobius melanostomus</name>
    <name type="common">round goby</name>
    <dbReference type="NCBI Taxonomy" id="47308"/>
    <lineage>
        <taxon>Eukaryota</taxon>
        <taxon>Metazoa</taxon>
        <taxon>Chordata</taxon>
        <taxon>Craniata</taxon>
        <taxon>Vertebrata</taxon>
        <taxon>Euteleostomi</taxon>
        <taxon>Actinopterygii</taxon>
        <taxon>Neopterygii</taxon>
        <taxon>Teleostei</taxon>
        <taxon>Neoteleostei</taxon>
        <taxon>Acanthomorphata</taxon>
        <taxon>Gobiaria</taxon>
        <taxon>Gobiiformes</taxon>
        <taxon>Gobioidei</taxon>
        <taxon>Gobiidae</taxon>
        <taxon>Benthophilinae</taxon>
        <taxon>Neogobiini</taxon>
        <taxon>Neogobius</taxon>
    </lineage>
</organism>
<dbReference type="Proteomes" id="UP000694523">
    <property type="component" value="Unplaced"/>
</dbReference>
<keyword evidence="5" id="KW-0805">Transcription regulation</keyword>
<dbReference type="SUPFAM" id="SSF53098">
    <property type="entry name" value="Ribonuclease H-like"/>
    <property type="match status" value="1"/>
</dbReference>
<keyword evidence="4" id="KW-0862">Zinc</keyword>
<evidence type="ECO:0000256" key="5">
    <source>
        <dbReference type="ARBA" id="ARBA00023015"/>
    </source>
</evidence>
<evidence type="ECO:0000256" key="1">
    <source>
        <dbReference type="ARBA" id="ARBA00004123"/>
    </source>
</evidence>
<evidence type="ECO:0000313" key="11">
    <source>
        <dbReference type="Ensembl" id="ENSNMLP00000007149.1"/>
    </source>
</evidence>
<protein>
    <recommendedName>
        <fullName evidence="10">BED-type domain-containing protein</fullName>
    </recommendedName>
</protein>
<name>A0A8C6SLJ2_9GOBI</name>
<keyword evidence="7" id="KW-0804">Transcription</keyword>
<dbReference type="SUPFAM" id="SSF57667">
    <property type="entry name" value="beta-beta-alpha zinc fingers"/>
    <property type="match status" value="1"/>
</dbReference>
<evidence type="ECO:0000256" key="9">
    <source>
        <dbReference type="PROSITE-ProRule" id="PRU00027"/>
    </source>
</evidence>
<dbReference type="PROSITE" id="PS50808">
    <property type="entry name" value="ZF_BED"/>
    <property type="match status" value="1"/>
</dbReference>
<evidence type="ECO:0000256" key="7">
    <source>
        <dbReference type="ARBA" id="ARBA00023163"/>
    </source>
</evidence>
<dbReference type="SMART" id="SM00614">
    <property type="entry name" value="ZnF_BED"/>
    <property type="match status" value="1"/>
</dbReference>
<dbReference type="InterPro" id="IPR012337">
    <property type="entry name" value="RNaseH-like_sf"/>
</dbReference>
<keyword evidence="2" id="KW-0479">Metal-binding</keyword>
<dbReference type="GO" id="GO:0046983">
    <property type="term" value="F:protein dimerization activity"/>
    <property type="evidence" value="ECO:0007669"/>
    <property type="project" value="InterPro"/>
</dbReference>
<proteinExistence type="predicted"/>
<dbReference type="PANTHER" id="PTHR46481">
    <property type="entry name" value="ZINC FINGER BED DOMAIN-CONTAINING PROTEIN 4"/>
    <property type="match status" value="1"/>
</dbReference>
<dbReference type="PANTHER" id="PTHR46481:SF9">
    <property type="entry name" value="ZINC FINGER BED DOMAIN-CONTAINING PROTEIN 1-LIKE"/>
    <property type="match status" value="1"/>
</dbReference>
<dbReference type="GO" id="GO:0003677">
    <property type="term" value="F:DNA binding"/>
    <property type="evidence" value="ECO:0007669"/>
    <property type="project" value="UniProtKB-KW"/>
</dbReference>
<keyword evidence="8" id="KW-0539">Nucleus</keyword>
<dbReference type="Ensembl" id="ENSNMLT00000008145.1">
    <property type="protein sequence ID" value="ENSNMLP00000007149.1"/>
    <property type="gene ID" value="ENSNMLG00000005151.1"/>
</dbReference>
<evidence type="ECO:0000256" key="2">
    <source>
        <dbReference type="ARBA" id="ARBA00022723"/>
    </source>
</evidence>
<evidence type="ECO:0000256" key="3">
    <source>
        <dbReference type="ARBA" id="ARBA00022771"/>
    </source>
</evidence>
<reference evidence="11" key="2">
    <citation type="submission" date="2025-09" db="UniProtKB">
        <authorList>
            <consortium name="Ensembl"/>
        </authorList>
    </citation>
    <scope>IDENTIFICATION</scope>
</reference>
<keyword evidence="3 9" id="KW-0863">Zinc-finger</keyword>
<dbReference type="SUPFAM" id="SSF140996">
    <property type="entry name" value="Hermes dimerisation domain"/>
    <property type="match status" value="1"/>
</dbReference>
<evidence type="ECO:0000313" key="12">
    <source>
        <dbReference type="Proteomes" id="UP000694523"/>
    </source>
</evidence>
<keyword evidence="12" id="KW-1185">Reference proteome</keyword>
<dbReference type="AlphaFoldDB" id="A0A8C6SLJ2"/>
<evidence type="ECO:0000256" key="4">
    <source>
        <dbReference type="ARBA" id="ARBA00022833"/>
    </source>
</evidence>
<feature type="domain" description="BED-type" evidence="10">
    <location>
        <begin position="8"/>
        <end position="52"/>
    </location>
</feature>
<sequence>MEKLLQQSSKSSMWSHFQKTTETEVQCKLCEAKLAYHKSTTTMHSHMRAKHPCESGGPSSQQQSIASFATRRRTCDDRRAEQTASLISKTIAKDMLPISFVEGEGFQSLMAFVEPEFSVPSRKTITTRLEKLFDDKTSELRTQLTNVEKVSTDSWTALTTESYVTITCHYIQSWKIQSAVLQTKAMPERHTAENIANVLSTATDHWGIRGKVIACVHDNASNMIRANTEHVEWDSQPCFAHSLQLAINDGFKLQHINNVVTSASRLVSHFHHSTTATQALKQKQQLQHLPEHKLIQYCRTRWNSIYDMFQRLLEQRWAISAVLSDRAFTKLSDARTLELTDNNWSVMEELMHVLHSLKHATTALCGESGVSISMVYPVTATLISKHLKENEGESPKVSQFKRSVSASLERRLAQTDVCSAGKVAYIASFLDPRHKHLRFTSDDVKVAVQAKVSDLLSSRPEPEVVEAVAVEPEETELRAKKPRSDAASVSAIAALFGEDYYKEDTTDIESELNRYCQDKCPSPQIDPMDWWKTNENKYPQLAKLASAYLCVPATSVPSERVFSTAGLIVNRLRSRLHPVHVDIEKSWIYIRFRSGGCWGVGAVWRQLLSNIRILMISTPRLSNSTFALNAHPYSEASSAQLHLLKNMYCTLS</sequence>
<dbReference type="Pfam" id="PF02892">
    <property type="entry name" value="zf-BED"/>
    <property type="match status" value="1"/>
</dbReference>
<dbReference type="InterPro" id="IPR008906">
    <property type="entry name" value="HATC_C_dom"/>
</dbReference>
<dbReference type="GO" id="GO:0005634">
    <property type="term" value="C:nucleus"/>
    <property type="evidence" value="ECO:0007669"/>
    <property type="project" value="UniProtKB-SubCell"/>
</dbReference>
<evidence type="ECO:0000256" key="6">
    <source>
        <dbReference type="ARBA" id="ARBA00023125"/>
    </source>
</evidence>
<dbReference type="InterPro" id="IPR052035">
    <property type="entry name" value="ZnF_BED_domain_contain"/>
</dbReference>
<comment type="subcellular location">
    <subcellularLocation>
        <location evidence="1">Nucleus</location>
    </subcellularLocation>
</comment>
<accession>A0A8C6SLJ2</accession>
<dbReference type="Pfam" id="PF05699">
    <property type="entry name" value="Dimer_Tnp_hAT"/>
    <property type="match status" value="1"/>
</dbReference>
<evidence type="ECO:0000256" key="8">
    <source>
        <dbReference type="ARBA" id="ARBA00023242"/>
    </source>
</evidence>
<dbReference type="InterPro" id="IPR003656">
    <property type="entry name" value="Znf_BED"/>
</dbReference>
<evidence type="ECO:0000259" key="10">
    <source>
        <dbReference type="PROSITE" id="PS50808"/>
    </source>
</evidence>